<dbReference type="EMBL" id="APOM01000057">
    <property type="protein sequence ID" value="ENU35242.1"/>
    <property type="molecule type" value="Genomic_DNA"/>
</dbReference>
<reference evidence="1 2" key="1">
    <citation type="submission" date="2013-02" db="EMBL/GenBank/DDBJ databases">
        <title>The Genome Sequence of Acinetobacter parvus CIP 108168.</title>
        <authorList>
            <consortium name="The Broad Institute Genome Sequencing Platform"/>
            <consortium name="The Broad Institute Genome Sequencing Center for Infectious Disease"/>
            <person name="Cerqueira G."/>
            <person name="Feldgarden M."/>
            <person name="Courvalin P."/>
            <person name="Perichon B."/>
            <person name="Grillot-Courvalin C."/>
            <person name="Clermont D."/>
            <person name="Rocha E."/>
            <person name="Yoon E.-J."/>
            <person name="Nemec A."/>
            <person name="Walker B."/>
            <person name="Young S.K."/>
            <person name="Zeng Q."/>
            <person name="Gargeya S."/>
            <person name="Fitzgerald M."/>
            <person name="Haas B."/>
            <person name="Abouelleil A."/>
            <person name="Alvarado L."/>
            <person name="Arachchi H.M."/>
            <person name="Berlin A.M."/>
            <person name="Chapman S.B."/>
            <person name="Dewar J."/>
            <person name="Goldberg J."/>
            <person name="Griggs A."/>
            <person name="Gujja S."/>
            <person name="Hansen M."/>
            <person name="Howarth C."/>
            <person name="Imamovic A."/>
            <person name="Larimer J."/>
            <person name="McCowan C."/>
            <person name="Murphy C."/>
            <person name="Neiman D."/>
            <person name="Pearson M."/>
            <person name="Priest M."/>
            <person name="Roberts A."/>
            <person name="Saif S."/>
            <person name="Shea T."/>
            <person name="Sisk P."/>
            <person name="Sykes S."/>
            <person name="Wortman J."/>
            <person name="Nusbaum C."/>
            <person name="Birren B."/>
        </authorList>
    </citation>
    <scope>NUCLEOTIDE SEQUENCE [LARGE SCALE GENOMIC DNA]</scope>
    <source>
        <strain evidence="1 2">CIP 108168</strain>
    </source>
</reference>
<proteinExistence type="predicted"/>
<accession>N8RM92</accession>
<comment type="caution">
    <text evidence="1">The sequence shown here is derived from an EMBL/GenBank/DDBJ whole genome shotgun (WGS) entry which is preliminary data.</text>
</comment>
<dbReference type="Proteomes" id="UP000023776">
    <property type="component" value="Unassembled WGS sequence"/>
</dbReference>
<protein>
    <submittedName>
        <fullName evidence="1">Uncharacterized protein</fullName>
    </submittedName>
</protein>
<keyword evidence="2" id="KW-1185">Reference proteome</keyword>
<dbReference type="HOGENOM" id="CLU_2140458_0_0_6"/>
<dbReference type="RefSeq" id="WP_004683332.1">
    <property type="nucleotide sequence ID" value="NZ_AIEB01000018.1"/>
</dbReference>
<dbReference type="AlphaFoldDB" id="N8RM92"/>
<evidence type="ECO:0000313" key="2">
    <source>
        <dbReference type="Proteomes" id="UP000023776"/>
    </source>
</evidence>
<evidence type="ECO:0000313" key="1">
    <source>
        <dbReference type="EMBL" id="ENU35242.1"/>
    </source>
</evidence>
<dbReference type="GeneID" id="99690847"/>
<dbReference type="PATRIC" id="fig|981333.9.peg.2577"/>
<organism evidence="1 2">
    <name type="scientific">Acinetobacter parvus DSM 16617 = CIP 108168</name>
    <dbReference type="NCBI Taxonomy" id="981333"/>
    <lineage>
        <taxon>Bacteria</taxon>
        <taxon>Pseudomonadati</taxon>
        <taxon>Pseudomonadota</taxon>
        <taxon>Gammaproteobacteria</taxon>
        <taxon>Moraxellales</taxon>
        <taxon>Moraxellaceae</taxon>
        <taxon>Acinetobacter</taxon>
    </lineage>
</organism>
<name>N8RM92_9GAMM</name>
<gene>
    <name evidence="1" type="ORF">F988_02522</name>
</gene>
<sequence length="112" mass="12743">MTTSRLERAIARLHSMNHEEYANFLKKHTKSDNCDVSFAHIDDTAIVNGTHYTSIAFNEIISSSDWENIISSKIEEIYQIQTINFNDQQRFDAVFTASNPISPTPDTYKVAA</sequence>